<sequence>MNLSARVSALRAHAASRATHSLAWRQQQLQQLQHYLQQQRPALLQALADDLGKSVGEASLTEIDFLQQDIRHTLKQLPRWMRAKRVSSPLLSKPAQSFIVPQPLGTVLIFGAWNYPLQLCLAPLVAAIAVVLKPSEQAPATAKLLADSLPQYLDKQALLVINGAADTAKALLQERFEHIFYTGGASVARQVMAAASQQLTPVTLELGGKSPAIVLADADVKRAAQRLAWGKWLNAGQTCIAPDYVLVERQHKAALITALRSALRQFYGNDQQQANDYGRIINQHHLQRLQQLLDGVEVIEGGQVDSAQRYMAPTIVDEPPLAHALMQEEIFGPILPVIGVDDLCHAMAIVRQREKPLALYAFTNDEQAQQQIQQGSDSGTLVFNDTCLFMLNPQLPFGGVGHSGMGRYHGYFGFQTFSHEKAVMRRQLSWEPKLRFPPYGRFKRWLLKRLG</sequence>
<evidence type="ECO:0000313" key="9">
    <source>
        <dbReference type="EMBL" id="EKE83746.1"/>
    </source>
</evidence>
<dbReference type="PANTHER" id="PTHR43570:SF16">
    <property type="entry name" value="ALDEHYDE DEHYDROGENASE TYPE III, ISOFORM Q"/>
    <property type="match status" value="1"/>
</dbReference>
<dbReference type="AlphaFoldDB" id="K2JJZ2"/>
<dbReference type="InterPro" id="IPR012394">
    <property type="entry name" value="Aldehyde_DH_NAD(P)"/>
</dbReference>
<dbReference type="GO" id="GO:0004029">
    <property type="term" value="F:aldehyde dehydrogenase (NAD+) activity"/>
    <property type="evidence" value="ECO:0007669"/>
    <property type="project" value="TreeGrafter"/>
</dbReference>
<dbReference type="SUPFAM" id="SSF53720">
    <property type="entry name" value="ALDH-like"/>
    <property type="match status" value="1"/>
</dbReference>
<feature type="active site" evidence="5">
    <location>
        <position position="239"/>
    </location>
</feature>
<dbReference type="InterPro" id="IPR016161">
    <property type="entry name" value="Ald_DH/histidinol_DH"/>
</dbReference>
<evidence type="ECO:0000256" key="5">
    <source>
        <dbReference type="PIRSR" id="PIRSR036492-1"/>
    </source>
</evidence>
<protein>
    <recommendedName>
        <fullName evidence="4">Aldehyde dehydrogenase</fullName>
    </recommendedName>
</protein>
<evidence type="ECO:0000256" key="1">
    <source>
        <dbReference type="ARBA" id="ARBA00009986"/>
    </source>
</evidence>
<feature type="domain" description="Aldehyde dehydrogenase" evidence="8">
    <location>
        <begin position="16"/>
        <end position="423"/>
    </location>
</feature>
<dbReference type="GO" id="GO:0005737">
    <property type="term" value="C:cytoplasm"/>
    <property type="evidence" value="ECO:0007669"/>
    <property type="project" value="TreeGrafter"/>
</dbReference>
<dbReference type="InterPro" id="IPR029510">
    <property type="entry name" value="Ald_DH_CS_GLU"/>
</dbReference>
<keyword evidence="2 4" id="KW-0560">Oxidoreductase</keyword>
<evidence type="ECO:0000256" key="3">
    <source>
        <dbReference type="ARBA" id="ARBA00023027"/>
    </source>
</evidence>
<dbReference type="eggNOG" id="COG1012">
    <property type="taxonomic scope" value="Bacteria"/>
</dbReference>
<dbReference type="FunFam" id="3.40.605.10:FF:000004">
    <property type="entry name" value="Aldehyde dehydrogenase"/>
    <property type="match status" value="1"/>
</dbReference>
<dbReference type="Gene3D" id="3.40.309.10">
    <property type="entry name" value="Aldehyde Dehydrogenase, Chain A, domain 2"/>
    <property type="match status" value="1"/>
</dbReference>
<gene>
    <name evidence="9" type="ORF">A10D4_07855</name>
</gene>
<evidence type="ECO:0000256" key="6">
    <source>
        <dbReference type="PROSITE-ProRule" id="PRU10007"/>
    </source>
</evidence>
<keyword evidence="3" id="KW-0520">NAD</keyword>
<comment type="caution">
    <text evidence="9">The sequence shown here is derived from an EMBL/GenBank/DDBJ whole genome shotgun (WGS) entry which is preliminary data.</text>
</comment>
<dbReference type="Gene3D" id="3.40.605.10">
    <property type="entry name" value="Aldehyde Dehydrogenase, Chain A, domain 1"/>
    <property type="match status" value="1"/>
</dbReference>
<dbReference type="PIRSF" id="PIRSF036492">
    <property type="entry name" value="ALDH"/>
    <property type="match status" value="1"/>
</dbReference>
<evidence type="ECO:0000256" key="2">
    <source>
        <dbReference type="ARBA" id="ARBA00023002"/>
    </source>
</evidence>
<organism evidence="9 10">
    <name type="scientific">Idiomarina xiamenensis 10-D-4</name>
    <dbReference type="NCBI Taxonomy" id="740709"/>
    <lineage>
        <taxon>Bacteria</taxon>
        <taxon>Pseudomonadati</taxon>
        <taxon>Pseudomonadota</taxon>
        <taxon>Gammaproteobacteria</taxon>
        <taxon>Alteromonadales</taxon>
        <taxon>Idiomarinaceae</taxon>
        <taxon>Idiomarina</taxon>
    </lineage>
</organism>
<dbReference type="Proteomes" id="UP000014115">
    <property type="component" value="Unassembled WGS sequence"/>
</dbReference>
<dbReference type="GO" id="GO:0006081">
    <property type="term" value="P:aldehyde metabolic process"/>
    <property type="evidence" value="ECO:0007669"/>
    <property type="project" value="InterPro"/>
</dbReference>
<evidence type="ECO:0000259" key="8">
    <source>
        <dbReference type="Pfam" id="PF00171"/>
    </source>
</evidence>
<evidence type="ECO:0000256" key="7">
    <source>
        <dbReference type="RuleBase" id="RU003345"/>
    </source>
</evidence>
<proteinExistence type="inferred from homology"/>
<evidence type="ECO:0000256" key="4">
    <source>
        <dbReference type="PIRNR" id="PIRNR036492"/>
    </source>
</evidence>
<name>K2JJZ2_9GAMM</name>
<feature type="active site" evidence="5 6">
    <location>
        <position position="205"/>
    </location>
</feature>
<dbReference type="InterPro" id="IPR016163">
    <property type="entry name" value="Ald_DH_C"/>
</dbReference>
<dbReference type="InterPro" id="IPR016162">
    <property type="entry name" value="Ald_DH_N"/>
</dbReference>
<dbReference type="RefSeq" id="WP_008488795.1">
    <property type="nucleotide sequence ID" value="NZ_AMRG01000008.1"/>
</dbReference>
<dbReference type="OrthoDB" id="9812625at2"/>
<dbReference type="STRING" id="740709.A10D4_07855"/>
<dbReference type="InterPro" id="IPR015590">
    <property type="entry name" value="Aldehyde_DH_dom"/>
</dbReference>
<evidence type="ECO:0000313" key="10">
    <source>
        <dbReference type="Proteomes" id="UP000014115"/>
    </source>
</evidence>
<keyword evidence="10" id="KW-1185">Reference proteome</keyword>
<comment type="similarity">
    <text evidence="1 4 7">Belongs to the aldehyde dehydrogenase family.</text>
</comment>
<dbReference type="PANTHER" id="PTHR43570">
    <property type="entry name" value="ALDEHYDE DEHYDROGENASE"/>
    <property type="match status" value="1"/>
</dbReference>
<dbReference type="CDD" id="cd07087">
    <property type="entry name" value="ALDH_F3-13-14_CALDH-like"/>
    <property type="match status" value="1"/>
</dbReference>
<dbReference type="PATRIC" id="fig|740709.3.peg.1594"/>
<dbReference type="Pfam" id="PF00171">
    <property type="entry name" value="Aldedh"/>
    <property type="match status" value="1"/>
</dbReference>
<accession>K2JJZ2</accession>
<dbReference type="EMBL" id="AMRG01000008">
    <property type="protein sequence ID" value="EKE83746.1"/>
    <property type="molecule type" value="Genomic_DNA"/>
</dbReference>
<reference evidence="9 10" key="1">
    <citation type="journal article" date="2012" name="J. Bacteriol.">
        <title>Genome Sequence of Idiomarina xiamenensis Type Strain 10-D-4.</title>
        <authorList>
            <person name="Lai Q."/>
            <person name="Wang L."/>
            <person name="Wang W."/>
            <person name="Shao Z."/>
        </authorList>
    </citation>
    <scope>NUCLEOTIDE SEQUENCE [LARGE SCALE GENOMIC DNA]</scope>
    <source>
        <strain evidence="9 10">10-D-4</strain>
    </source>
</reference>
<dbReference type="FunFam" id="3.40.309.10:FF:000003">
    <property type="entry name" value="Aldehyde dehydrogenase"/>
    <property type="match status" value="1"/>
</dbReference>
<dbReference type="PROSITE" id="PS00687">
    <property type="entry name" value="ALDEHYDE_DEHYDR_GLU"/>
    <property type="match status" value="1"/>
</dbReference>